<evidence type="ECO:0000313" key="13">
    <source>
        <dbReference type="EMBL" id="KAJ4795308.1"/>
    </source>
</evidence>
<dbReference type="GO" id="GO:0005524">
    <property type="term" value="F:ATP binding"/>
    <property type="evidence" value="ECO:0007669"/>
    <property type="project" value="UniProtKB-UniRule"/>
</dbReference>
<dbReference type="InterPro" id="IPR020560">
    <property type="entry name" value="PRibGlycinamide_synth_C-dom"/>
</dbReference>
<evidence type="ECO:0000256" key="10">
    <source>
        <dbReference type="ARBA" id="ARBA00047843"/>
    </source>
</evidence>
<dbReference type="Pfam" id="PF02843">
    <property type="entry name" value="GARS_C"/>
    <property type="match status" value="1"/>
</dbReference>
<dbReference type="SUPFAM" id="SSF56059">
    <property type="entry name" value="Glutathione synthetase ATP-binding domain-like"/>
    <property type="match status" value="1"/>
</dbReference>
<evidence type="ECO:0000256" key="4">
    <source>
        <dbReference type="ARBA" id="ARBA00022741"/>
    </source>
</evidence>
<dbReference type="Gene3D" id="3.40.50.20">
    <property type="match status" value="1"/>
</dbReference>
<dbReference type="GO" id="GO:0006164">
    <property type="term" value="P:purine nucleotide biosynthetic process"/>
    <property type="evidence" value="ECO:0007669"/>
    <property type="project" value="UniProtKB-KW"/>
</dbReference>
<dbReference type="FunFam" id="3.30.470.20:FF:000031">
    <property type="entry name" value="Phosphoribosylamine--glycine ligase"/>
    <property type="match status" value="1"/>
</dbReference>
<reference evidence="13" key="1">
    <citation type="submission" date="2022-08" db="EMBL/GenBank/DDBJ databases">
        <authorList>
            <person name="Marques A."/>
        </authorList>
    </citation>
    <scope>NUCLEOTIDE SEQUENCE</scope>
    <source>
        <strain evidence="13">RhyPub2mFocal</strain>
        <tissue evidence="13">Leaves</tissue>
    </source>
</reference>
<dbReference type="InterPro" id="IPR020561">
    <property type="entry name" value="PRibGlycinamid_synth_ATP-grasp"/>
</dbReference>
<dbReference type="GO" id="GO:0009113">
    <property type="term" value="P:purine nucleobase biosynthetic process"/>
    <property type="evidence" value="ECO:0007669"/>
    <property type="project" value="InterPro"/>
</dbReference>
<evidence type="ECO:0000256" key="5">
    <source>
        <dbReference type="ARBA" id="ARBA00022755"/>
    </source>
</evidence>
<gene>
    <name evidence="13" type="ORF">LUZ62_046554</name>
</gene>
<dbReference type="InterPro" id="IPR037123">
    <property type="entry name" value="PRibGlycinamide_synth_C_sf"/>
</dbReference>
<dbReference type="InterPro" id="IPR000115">
    <property type="entry name" value="PRibGlycinamide_synth"/>
</dbReference>
<dbReference type="GO" id="GO:0004637">
    <property type="term" value="F:phosphoribosylamine-glycine ligase activity"/>
    <property type="evidence" value="ECO:0007669"/>
    <property type="project" value="UniProtKB-EC"/>
</dbReference>
<feature type="domain" description="ATP-grasp" evidence="12">
    <location>
        <begin position="241"/>
        <end position="449"/>
    </location>
</feature>
<comment type="caution">
    <text evidence="13">The sequence shown here is derived from an EMBL/GenBank/DDBJ whole genome shotgun (WGS) entry which is preliminary data.</text>
</comment>
<dbReference type="GO" id="GO:0046872">
    <property type="term" value="F:metal ion binding"/>
    <property type="evidence" value="ECO:0007669"/>
    <property type="project" value="InterPro"/>
</dbReference>
<dbReference type="EMBL" id="JAMFTS010000002">
    <property type="protein sequence ID" value="KAJ4795308.1"/>
    <property type="molecule type" value="Genomic_DNA"/>
</dbReference>
<dbReference type="SUPFAM" id="SSF52440">
    <property type="entry name" value="PreATP-grasp domain"/>
    <property type="match status" value="1"/>
</dbReference>
<dbReference type="SUPFAM" id="SSF51246">
    <property type="entry name" value="Rudiment single hybrid motif"/>
    <property type="match status" value="1"/>
</dbReference>
<evidence type="ECO:0000256" key="7">
    <source>
        <dbReference type="ARBA" id="ARBA00038345"/>
    </source>
</evidence>
<name>A0AAV8FWS0_9POAL</name>
<dbReference type="PANTHER" id="PTHR43472">
    <property type="entry name" value="PHOSPHORIBOSYLAMINE--GLYCINE LIGASE"/>
    <property type="match status" value="1"/>
</dbReference>
<keyword evidence="14" id="KW-1185">Reference proteome</keyword>
<proteinExistence type="inferred from homology"/>
<keyword evidence="5" id="KW-0658">Purine biosynthesis</keyword>
<protein>
    <recommendedName>
        <fullName evidence="2">phosphoribosylamine--glycine ligase</fullName>
        <ecNumber evidence="2">6.3.4.13</ecNumber>
    </recommendedName>
    <alternativeName>
        <fullName evidence="8">Glycinamide ribonucleotide synthetase</fullName>
    </alternativeName>
    <alternativeName>
        <fullName evidence="9">Phosphoribosylglycinamide synthetase</fullName>
    </alternativeName>
</protein>
<dbReference type="PROSITE" id="PS00184">
    <property type="entry name" value="GARS"/>
    <property type="match status" value="1"/>
</dbReference>
<dbReference type="InterPro" id="IPR020559">
    <property type="entry name" value="PRibGlycinamide_synth_CS"/>
</dbReference>
<sequence length="565" mass="60110">MLGLFCLPPIYLHLKPKDSSLPPLLLWGYESNKELAIIYMACAACHAGSSLALRKSVSSNRVVVKSNLNGVGSSSISFPIYLSCEGISTSNANFSSRYLFSRSFKFLRFDRFKSFSSHGNGKADTKPSEERVTVLVIGEGGREHALCYALRKSLSCDAVFCAPGNAGIAQSGDATCITNLDISDSAAVASFCRMWGVGLVVVGPEAPLVAGLVNELSSAGIPTFGPSAEAAALEGSKDFMKKLCDKYGIPTAKYQTFTNPDDAKAYVKEQGAPIVVKADGLAAGKGVVVATKLSEAISAIDSMLVQGSFGSSGSQIIIEEFLEGEEVSFFALVDGETALPLESAQDHKRVGDGDTGPNTGGMGAYSPAPVLTKDLQSVVMETIIRPTVKGMAAEGCKFIGVLYAGLMIEKKTGLPKLIEYNVRFGDPECQVLMMRLESDLAQALLAACRGQLGQVSLAWSSEPALVVVMASKGYPISYQKGTVIKNTEEVETVVPMVKIFHASTGMDAYGNFIAIGGRVLGVTAKGKVIEEAKERAYDAVEAIDWPEGFFRRDIGWRALKQKQSA</sequence>
<dbReference type="EC" id="6.3.4.13" evidence="2"/>
<dbReference type="InterPro" id="IPR011054">
    <property type="entry name" value="Rudment_hybrid_motif"/>
</dbReference>
<organism evidence="13 14">
    <name type="scientific">Rhynchospora pubera</name>
    <dbReference type="NCBI Taxonomy" id="906938"/>
    <lineage>
        <taxon>Eukaryota</taxon>
        <taxon>Viridiplantae</taxon>
        <taxon>Streptophyta</taxon>
        <taxon>Embryophyta</taxon>
        <taxon>Tracheophyta</taxon>
        <taxon>Spermatophyta</taxon>
        <taxon>Magnoliopsida</taxon>
        <taxon>Liliopsida</taxon>
        <taxon>Poales</taxon>
        <taxon>Cyperaceae</taxon>
        <taxon>Cyperoideae</taxon>
        <taxon>Rhynchosporeae</taxon>
        <taxon>Rhynchospora</taxon>
    </lineage>
</organism>
<dbReference type="Pfam" id="PF02844">
    <property type="entry name" value="GARS_N"/>
    <property type="match status" value="1"/>
</dbReference>
<evidence type="ECO:0000256" key="11">
    <source>
        <dbReference type="PROSITE-ProRule" id="PRU00409"/>
    </source>
</evidence>
<evidence type="ECO:0000256" key="6">
    <source>
        <dbReference type="ARBA" id="ARBA00022840"/>
    </source>
</evidence>
<evidence type="ECO:0000256" key="2">
    <source>
        <dbReference type="ARBA" id="ARBA00013255"/>
    </source>
</evidence>
<evidence type="ECO:0000256" key="9">
    <source>
        <dbReference type="ARBA" id="ARBA00042864"/>
    </source>
</evidence>
<dbReference type="Proteomes" id="UP001140206">
    <property type="component" value="Chromosome 2"/>
</dbReference>
<comment type="catalytic activity">
    <reaction evidence="10">
        <text>5-phospho-beta-D-ribosylamine + glycine + ATP = N(1)-(5-phospho-beta-D-ribosyl)glycinamide + ADP + phosphate + H(+)</text>
        <dbReference type="Rhea" id="RHEA:17453"/>
        <dbReference type="ChEBI" id="CHEBI:15378"/>
        <dbReference type="ChEBI" id="CHEBI:30616"/>
        <dbReference type="ChEBI" id="CHEBI:43474"/>
        <dbReference type="ChEBI" id="CHEBI:57305"/>
        <dbReference type="ChEBI" id="CHEBI:58681"/>
        <dbReference type="ChEBI" id="CHEBI:143788"/>
        <dbReference type="ChEBI" id="CHEBI:456216"/>
        <dbReference type="EC" id="6.3.4.13"/>
    </reaction>
</comment>
<keyword evidence="3 13" id="KW-0436">Ligase</keyword>
<dbReference type="InterPro" id="IPR016185">
    <property type="entry name" value="PreATP-grasp_dom_sf"/>
</dbReference>
<dbReference type="AlphaFoldDB" id="A0AAV8FWS0"/>
<dbReference type="PROSITE" id="PS50975">
    <property type="entry name" value="ATP_GRASP"/>
    <property type="match status" value="1"/>
</dbReference>
<evidence type="ECO:0000259" key="12">
    <source>
        <dbReference type="PROSITE" id="PS50975"/>
    </source>
</evidence>
<evidence type="ECO:0000256" key="1">
    <source>
        <dbReference type="ARBA" id="ARBA00005174"/>
    </source>
</evidence>
<comment type="pathway">
    <text evidence="1">Purine metabolism; IMP biosynthesis via de novo pathway; N(1)-(5-phospho-D-ribosyl)glycinamide from 5-phospho-alpha-D-ribose 1-diphosphate: step 2/2.</text>
</comment>
<keyword evidence="6 11" id="KW-0067">ATP-binding</keyword>
<accession>A0AAV8FWS0</accession>
<dbReference type="InterPro" id="IPR013815">
    <property type="entry name" value="ATP_grasp_subdomain_1"/>
</dbReference>
<dbReference type="InterPro" id="IPR020562">
    <property type="entry name" value="PRibGlycinamide_synth_N"/>
</dbReference>
<dbReference type="Pfam" id="PF01071">
    <property type="entry name" value="GARS_A"/>
    <property type="match status" value="1"/>
</dbReference>
<dbReference type="InterPro" id="IPR011761">
    <property type="entry name" value="ATP-grasp"/>
</dbReference>
<dbReference type="HAMAP" id="MF_00138">
    <property type="entry name" value="GARS"/>
    <property type="match status" value="1"/>
</dbReference>
<dbReference type="Gene3D" id="3.90.600.10">
    <property type="entry name" value="Phosphoribosylglycinamide synthetase, C-terminal domain"/>
    <property type="match status" value="1"/>
</dbReference>
<dbReference type="PANTHER" id="PTHR43472:SF1">
    <property type="entry name" value="PHOSPHORIBOSYLAMINE--GLYCINE LIGASE, CHLOROPLASTIC"/>
    <property type="match status" value="1"/>
</dbReference>
<evidence type="ECO:0000313" key="14">
    <source>
        <dbReference type="Proteomes" id="UP001140206"/>
    </source>
</evidence>
<dbReference type="Gene3D" id="3.30.470.20">
    <property type="entry name" value="ATP-grasp fold, B domain"/>
    <property type="match status" value="1"/>
</dbReference>
<dbReference type="NCBIfam" id="TIGR00877">
    <property type="entry name" value="purD"/>
    <property type="match status" value="1"/>
</dbReference>
<dbReference type="Gene3D" id="3.30.1490.20">
    <property type="entry name" value="ATP-grasp fold, A domain"/>
    <property type="match status" value="1"/>
</dbReference>
<evidence type="ECO:0000256" key="8">
    <source>
        <dbReference type="ARBA" id="ARBA00042242"/>
    </source>
</evidence>
<dbReference type="SMART" id="SM01210">
    <property type="entry name" value="GARS_C"/>
    <property type="match status" value="1"/>
</dbReference>
<dbReference type="FunFam" id="3.30.1490.20:FF:000006">
    <property type="entry name" value="phosphoribosylamine--glycine ligase, chloroplastic-like"/>
    <property type="match status" value="1"/>
</dbReference>
<comment type="similarity">
    <text evidence="7">Belongs to the GARS family.</text>
</comment>
<keyword evidence="4 11" id="KW-0547">Nucleotide-binding</keyword>
<evidence type="ECO:0000256" key="3">
    <source>
        <dbReference type="ARBA" id="ARBA00022598"/>
    </source>
</evidence>
<dbReference type="SMART" id="SM01209">
    <property type="entry name" value="GARS_A"/>
    <property type="match status" value="1"/>
</dbReference>